<reference evidence="1 2" key="1">
    <citation type="submission" date="2024-09" db="EMBL/GenBank/DDBJ databases">
        <title>Floridaenema gen nov. (Aerosakkonemataceae, Aerosakkonematales ord. nov., Cyanobacteria) from benthic tropical and subtropical fresh waters, with the description of four new species.</title>
        <authorList>
            <person name="Moretto J.A."/>
            <person name="Berthold D.E."/>
            <person name="Lefler F.W."/>
            <person name="Huang I.-S."/>
            <person name="Laughinghouse H. IV."/>
        </authorList>
    </citation>
    <scope>NUCLEOTIDE SEQUENCE [LARGE SCALE GENOMIC DNA]</scope>
    <source>
        <strain evidence="1 2">BLCC-F46</strain>
    </source>
</reference>
<name>A0ABV4X6Q4_9CYAN</name>
<keyword evidence="2" id="KW-1185">Reference proteome</keyword>
<sequence length="94" mass="10592">MDIHPRVFQQLNDERLGSLTGKLNVDDLLRLANNPSAQRFLDTRSNNINIIQEVEGRLLRITLSGDSQRIISVGPIRTNLVRNRIASGDFIPLT</sequence>
<accession>A0ABV4X6Q4</accession>
<evidence type="ECO:0000313" key="1">
    <source>
        <dbReference type="EMBL" id="MFB2878475.1"/>
    </source>
</evidence>
<organism evidence="1 2">
    <name type="scientific">Floridaenema aerugineum BLCC-F46</name>
    <dbReference type="NCBI Taxonomy" id="3153654"/>
    <lineage>
        <taxon>Bacteria</taxon>
        <taxon>Bacillati</taxon>
        <taxon>Cyanobacteriota</taxon>
        <taxon>Cyanophyceae</taxon>
        <taxon>Oscillatoriophycideae</taxon>
        <taxon>Aerosakkonematales</taxon>
        <taxon>Aerosakkonemataceae</taxon>
        <taxon>Floridanema</taxon>
        <taxon>Floridanema aerugineum</taxon>
    </lineage>
</organism>
<dbReference type="Proteomes" id="UP001576774">
    <property type="component" value="Unassembled WGS sequence"/>
</dbReference>
<gene>
    <name evidence="1" type="ORF">ACE1CC_16610</name>
</gene>
<dbReference type="EMBL" id="JBHFNQ010000125">
    <property type="protein sequence ID" value="MFB2878475.1"/>
    <property type="molecule type" value="Genomic_DNA"/>
</dbReference>
<comment type="caution">
    <text evidence="1">The sequence shown here is derived from an EMBL/GenBank/DDBJ whole genome shotgun (WGS) entry which is preliminary data.</text>
</comment>
<dbReference type="RefSeq" id="WP_413271547.1">
    <property type="nucleotide sequence ID" value="NZ_JBHFNQ010000125.1"/>
</dbReference>
<evidence type="ECO:0000313" key="2">
    <source>
        <dbReference type="Proteomes" id="UP001576774"/>
    </source>
</evidence>
<protein>
    <submittedName>
        <fullName evidence="1">Uncharacterized protein</fullName>
    </submittedName>
</protein>
<proteinExistence type="predicted"/>